<evidence type="ECO:0000313" key="5">
    <source>
        <dbReference type="Proteomes" id="UP000034616"/>
    </source>
</evidence>
<dbReference type="Gene3D" id="3.40.50.620">
    <property type="entry name" value="HUPs"/>
    <property type="match status" value="1"/>
</dbReference>
<keyword evidence="2" id="KW-0548">Nucleotidyltransferase</keyword>
<gene>
    <name evidence="4" type="ORF">UU35_C0021G0010</name>
</gene>
<dbReference type="NCBIfam" id="TIGR00125">
    <property type="entry name" value="cyt_tran_rel"/>
    <property type="match status" value="1"/>
</dbReference>
<keyword evidence="1" id="KW-0808">Transferase</keyword>
<evidence type="ECO:0000256" key="1">
    <source>
        <dbReference type="ARBA" id="ARBA00022679"/>
    </source>
</evidence>
<dbReference type="GO" id="GO:0016779">
    <property type="term" value="F:nucleotidyltransferase activity"/>
    <property type="evidence" value="ECO:0007669"/>
    <property type="project" value="UniProtKB-KW"/>
</dbReference>
<proteinExistence type="predicted"/>
<dbReference type="SUPFAM" id="SSF52374">
    <property type="entry name" value="Nucleotidylyl transferase"/>
    <property type="match status" value="1"/>
</dbReference>
<dbReference type="PANTHER" id="PTHR43793">
    <property type="entry name" value="FAD SYNTHASE"/>
    <property type="match status" value="1"/>
</dbReference>
<comment type="caution">
    <text evidence="4">The sequence shown here is derived from an EMBL/GenBank/DDBJ whole genome shotgun (WGS) entry which is preliminary data.</text>
</comment>
<dbReference type="PANTHER" id="PTHR43793:SF1">
    <property type="entry name" value="FAD SYNTHASE"/>
    <property type="match status" value="1"/>
</dbReference>
<accession>A0A0G0UAN7</accession>
<dbReference type="InterPro" id="IPR050385">
    <property type="entry name" value="Archaeal_FAD_synthase"/>
</dbReference>
<dbReference type="InterPro" id="IPR004821">
    <property type="entry name" value="Cyt_trans-like"/>
</dbReference>
<feature type="domain" description="Cytidyltransferase-like" evidence="3">
    <location>
        <begin position="8"/>
        <end position="114"/>
    </location>
</feature>
<evidence type="ECO:0000313" key="4">
    <source>
        <dbReference type="EMBL" id="KKR86053.1"/>
    </source>
</evidence>
<name>A0A0G0UAN7_9BACT</name>
<reference evidence="4 5" key="1">
    <citation type="journal article" date="2015" name="Nature">
        <title>rRNA introns, odd ribosomes, and small enigmatic genomes across a large radiation of phyla.</title>
        <authorList>
            <person name="Brown C.T."/>
            <person name="Hug L.A."/>
            <person name="Thomas B.C."/>
            <person name="Sharon I."/>
            <person name="Castelle C.J."/>
            <person name="Singh A."/>
            <person name="Wilkins M.J."/>
            <person name="Williams K.H."/>
            <person name="Banfield J.F."/>
        </authorList>
    </citation>
    <scope>NUCLEOTIDE SEQUENCE [LARGE SCALE GENOMIC DNA]</scope>
</reference>
<dbReference type="EMBL" id="LCAH01000021">
    <property type="protein sequence ID" value="KKR86053.1"/>
    <property type="molecule type" value="Genomic_DNA"/>
</dbReference>
<evidence type="ECO:0000259" key="3">
    <source>
        <dbReference type="Pfam" id="PF01467"/>
    </source>
</evidence>
<protein>
    <submittedName>
        <fullName evidence="4">FAD synthase</fullName>
    </submittedName>
</protein>
<dbReference type="InterPro" id="IPR014729">
    <property type="entry name" value="Rossmann-like_a/b/a_fold"/>
</dbReference>
<organism evidence="4 5">
    <name type="scientific">Candidatus Uhrbacteria bacterium GW2011_GWC2_41_11</name>
    <dbReference type="NCBI Taxonomy" id="1618985"/>
    <lineage>
        <taxon>Bacteria</taxon>
        <taxon>Candidatus Uhriibacteriota</taxon>
    </lineage>
</organism>
<evidence type="ECO:0000256" key="2">
    <source>
        <dbReference type="ARBA" id="ARBA00022695"/>
    </source>
</evidence>
<sequence length="131" mass="14791">MSGSRTILAFGTFDGIHKGHLYFLHQARLLGSRLIVALARDETVRTLKHREPRQPESDRLACIQALPDVAEAILGDLILDSFQTVVRVHPDVIAIGHDQTLLREHLEQWLKHQKKKPEMIVISKCEGETGI</sequence>
<dbReference type="Proteomes" id="UP000034616">
    <property type="component" value="Unassembled WGS sequence"/>
</dbReference>
<dbReference type="AlphaFoldDB" id="A0A0G0UAN7"/>
<dbReference type="Pfam" id="PF01467">
    <property type="entry name" value="CTP_transf_like"/>
    <property type="match status" value="1"/>
</dbReference>